<evidence type="ECO:0000313" key="2">
    <source>
        <dbReference type="EMBL" id="KAJ7751810.1"/>
    </source>
</evidence>
<comment type="caution">
    <text evidence="2">The sequence shown here is derived from an EMBL/GenBank/DDBJ whole genome shotgun (WGS) entry which is preliminary data.</text>
</comment>
<gene>
    <name evidence="2" type="ORF">DFH07DRAFT_774711</name>
</gene>
<protein>
    <submittedName>
        <fullName evidence="2">Uncharacterized protein</fullName>
    </submittedName>
</protein>
<dbReference type="Gene3D" id="3.10.580.10">
    <property type="entry name" value="CBS-domain"/>
    <property type="match status" value="1"/>
</dbReference>
<name>A0AAD7IWB6_9AGAR</name>
<dbReference type="InterPro" id="IPR046342">
    <property type="entry name" value="CBS_dom_sf"/>
</dbReference>
<accession>A0AAD7IWB6</accession>
<dbReference type="InterPro" id="IPR045095">
    <property type="entry name" value="ACDP"/>
</dbReference>
<dbReference type="PANTHER" id="PTHR12064">
    <property type="entry name" value="METAL TRANSPORTER CNNM"/>
    <property type="match status" value="1"/>
</dbReference>
<evidence type="ECO:0000256" key="1">
    <source>
        <dbReference type="ARBA" id="ARBA00022737"/>
    </source>
</evidence>
<proteinExistence type="predicted"/>
<evidence type="ECO:0000313" key="3">
    <source>
        <dbReference type="Proteomes" id="UP001215280"/>
    </source>
</evidence>
<dbReference type="EMBL" id="JARJLG010000077">
    <property type="protein sequence ID" value="KAJ7751810.1"/>
    <property type="molecule type" value="Genomic_DNA"/>
</dbReference>
<organism evidence="2 3">
    <name type="scientific">Mycena maculata</name>
    <dbReference type="NCBI Taxonomy" id="230809"/>
    <lineage>
        <taxon>Eukaryota</taxon>
        <taxon>Fungi</taxon>
        <taxon>Dikarya</taxon>
        <taxon>Basidiomycota</taxon>
        <taxon>Agaricomycotina</taxon>
        <taxon>Agaricomycetes</taxon>
        <taxon>Agaricomycetidae</taxon>
        <taxon>Agaricales</taxon>
        <taxon>Marasmiineae</taxon>
        <taxon>Mycenaceae</taxon>
        <taxon>Mycena</taxon>
    </lineage>
</organism>
<dbReference type="AlphaFoldDB" id="A0AAD7IWB6"/>
<sequence length="266" mass="29621">MESTENVLAQASKKTHTHPELWSLEFSDKIGPNLGLMGLDELHLRMLATSSDDPVEKANAKVLLRFPTVLFKRRLILEYVVLTLMKKGCHWVLVVLLFGSVITNESLHIFLDTAFALHQLTHHSNGPFQREIILQAVSMCYGLSIAVRPRAHASPRPSRGGLPSFGGEKEEGRTYRKAGLKSFFCTCVVFTLFHRTGEEPLREEEIGILSGVPEPGKKLAELILTPMTDVVTLSVDAVLDDMLVERILLSGYSCYPVHPTRSLGRC</sequence>
<dbReference type="GO" id="GO:0010960">
    <property type="term" value="P:magnesium ion homeostasis"/>
    <property type="evidence" value="ECO:0007669"/>
    <property type="project" value="InterPro"/>
</dbReference>
<keyword evidence="1" id="KW-0677">Repeat</keyword>
<reference evidence="2" key="1">
    <citation type="submission" date="2023-03" db="EMBL/GenBank/DDBJ databases">
        <title>Massive genome expansion in bonnet fungi (Mycena s.s.) driven by repeated elements and novel gene families across ecological guilds.</title>
        <authorList>
            <consortium name="Lawrence Berkeley National Laboratory"/>
            <person name="Harder C.B."/>
            <person name="Miyauchi S."/>
            <person name="Viragh M."/>
            <person name="Kuo A."/>
            <person name="Thoen E."/>
            <person name="Andreopoulos B."/>
            <person name="Lu D."/>
            <person name="Skrede I."/>
            <person name="Drula E."/>
            <person name="Henrissat B."/>
            <person name="Morin E."/>
            <person name="Kohler A."/>
            <person name="Barry K."/>
            <person name="LaButti K."/>
            <person name="Morin E."/>
            <person name="Salamov A."/>
            <person name="Lipzen A."/>
            <person name="Mereny Z."/>
            <person name="Hegedus B."/>
            <person name="Baldrian P."/>
            <person name="Stursova M."/>
            <person name="Weitz H."/>
            <person name="Taylor A."/>
            <person name="Grigoriev I.V."/>
            <person name="Nagy L.G."/>
            <person name="Martin F."/>
            <person name="Kauserud H."/>
        </authorList>
    </citation>
    <scope>NUCLEOTIDE SEQUENCE</scope>
    <source>
        <strain evidence="2">CBHHK188m</strain>
    </source>
</reference>
<dbReference type="Proteomes" id="UP001215280">
    <property type="component" value="Unassembled WGS sequence"/>
</dbReference>
<dbReference type="PANTHER" id="PTHR12064:SF97">
    <property type="entry name" value="METAL TRANSPORTER CNNM-5"/>
    <property type="match status" value="1"/>
</dbReference>
<dbReference type="GO" id="GO:0005737">
    <property type="term" value="C:cytoplasm"/>
    <property type="evidence" value="ECO:0007669"/>
    <property type="project" value="TreeGrafter"/>
</dbReference>
<dbReference type="GO" id="GO:0030026">
    <property type="term" value="P:intracellular manganese ion homeostasis"/>
    <property type="evidence" value="ECO:0007669"/>
    <property type="project" value="TreeGrafter"/>
</dbReference>
<keyword evidence="3" id="KW-1185">Reference proteome</keyword>